<dbReference type="KEGG" id="oxy:HCG48_22150"/>
<evidence type="ECO:0000256" key="1">
    <source>
        <dbReference type="ARBA" id="ARBA00022679"/>
    </source>
</evidence>
<reference evidence="2 3" key="1">
    <citation type="submission" date="2020-04" db="EMBL/GenBank/DDBJ databases">
        <authorList>
            <person name="Basu S."/>
            <person name="Maruthanayagam V."/>
            <person name="Chakraborty S."/>
            <person name="Pramanik A."/>
            <person name="Mukherjee J."/>
            <person name="Brink B."/>
        </authorList>
    </citation>
    <scope>NUCLEOTIDE SEQUENCE [LARGE SCALE GENOMIC DNA]</scope>
    <source>
        <strain evidence="2 3">AP17</strain>
    </source>
</reference>
<evidence type="ECO:0000313" key="3">
    <source>
        <dbReference type="Proteomes" id="UP000500857"/>
    </source>
</evidence>
<accession>A0A6H1U268</accession>
<protein>
    <submittedName>
        <fullName evidence="2">Sulfotransferase</fullName>
    </submittedName>
</protein>
<gene>
    <name evidence="2" type="ORF">HCG48_22150</name>
</gene>
<dbReference type="InterPro" id="IPR027417">
    <property type="entry name" value="P-loop_NTPase"/>
</dbReference>
<dbReference type="Gene3D" id="3.40.50.300">
    <property type="entry name" value="P-loop containing nucleotide triphosphate hydrolases"/>
    <property type="match status" value="1"/>
</dbReference>
<dbReference type="SUPFAM" id="SSF52540">
    <property type="entry name" value="P-loop containing nucleoside triphosphate hydrolases"/>
    <property type="match status" value="1"/>
</dbReference>
<name>A0A6H1U268_9CYAN</name>
<dbReference type="PANTHER" id="PTHR10605">
    <property type="entry name" value="HEPARAN SULFATE SULFOTRANSFERASE"/>
    <property type="match status" value="1"/>
</dbReference>
<dbReference type="AlphaFoldDB" id="A0A6H1U268"/>
<dbReference type="GO" id="GO:0008146">
    <property type="term" value="F:sulfotransferase activity"/>
    <property type="evidence" value="ECO:0007669"/>
    <property type="project" value="InterPro"/>
</dbReference>
<dbReference type="PANTHER" id="PTHR10605:SF56">
    <property type="entry name" value="BIFUNCTIONAL HEPARAN SULFATE N-DEACETYLASE_N-SULFOTRANSFERASE"/>
    <property type="match status" value="1"/>
</dbReference>
<dbReference type="Pfam" id="PF13469">
    <property type="entry name" value="Sulfotransfer_3"/>
    <property type="match status" value="1"/>
</dbReference>
<dbReference type="RefSeq" id="WP_168571115.1">
    <property type="nucleotide sequence ID" value="NZ_CP051167.1"/>
</dbReference>
<proteinExistence type="predicted"/>
<dbReference type="Proteomes" id="UP000500857">
    <property type="component" value="Chromosome"/>
</dbReference>
<keyword evidence="3" id="KW-1185">Reference proteome</keyword>
<organism evidence="2 3">
    <name type="scientific">Oxynema aestuarii AP17</name>
    <dbReference type="NCBI Taxonomy" id="2064643"/>
    <lineage>
        <taxon>Bacteria</taxon>
        <taxon>Bacillati</taxon>
        <taxon>Cyanobacteriota</taxon>
        <taxon>Cyanophyceae</taxon>
        <taxon>Oscillatoriophycideae</taxon>
        <taxon>Oscillatoriales</taxon>
        <taxon>Oscillatoriaceae</taxon>
        <taxon>Oxynema</taxon>
        <taxon>Oxynema aestuarii</taxon>
    </lineage>
</organism>
<dbReference type="EMBL" id="CP051167">
    <property type="protein sequence ID" value="QIZ72968.1"/>
    <property type="molecule type" value="Genomic_DNA"/>
</dbReference>
<dbReference type="InterPro" id="IPR037359">
    <property type="entry name" value="NST/OST"/>
</dbReference>
<evidence type="ECO:0000313" key="2">
    <source>
        <dbReference type="EMBL" id="QIZ72968.1"/>
    </source>
</evidence>
<sequence>MTMPNFLIIGAAKAGTTALYAYLKQHPEIYMSPVKEPNFFAFEGKQPDYIGPGAAEAGTNHSIVNLEDYQALFSGVSQEKAIGEASTMYLYIPETANRINHYIPDAKLIAILRNPIDRAYSHFLHLRRDGREWIGDFLEACQQEEDRINKHWSPAWHYKHVGLYYQQLQHYFEICDRKQIKVLLYEDWKQQPEATIEDIFSFLGVDPQFKPDMSVKHNVSSFVQKNKFLFNFLKNNNPIKSILRPLIPSHIRKPLAAKAYRKNTGQAETLQTSQKQELSLYFKKDILNLQELLKRDLSHWMY</sequence>
<keyword evidence="1 2" id="KW-0808">Transferase</keyword>